<organism evidence="13 14">
    <name type="scientific">Fischerella muscicola CCMEE 5323</name>
    <dbReference type="NCBI Taxonomy" id="2019572"/>
    <lineage>
        <taxon>Bacteria</taxon>
        <taxon>Bacillati</taxon>
        <taxon>Cyanobacteriota</taxon>
        <taxon>Cyanophyceae</taxon>
        <taxon>Nostocales</taxon>
        <taxon>Hapalosiphonaceae</taxon>
        <taxon>Fischerella</taxon>
    </lineage>
</organism>
<dbReference type="SMART" id="SM00091">
    <property type="entry name" value="PAS"/>
    <property type="match status" value="1"/>
</dbReference>
<dbReference type="PROSITE" id="PS50109">
    <property type="entry name" value="HIS_KIN"/>
    <property type="match status" value="1"/>
</dbReference>
<dbReference type="EMBL" id="NRQW01000471">
    <property type="protein sequence ID" value="PLZ86315.1"/>
    <property type="molecule type" value="Genomic_DNA"/>
</dbReference>
<dbReference type="SUPFAM" id="SSF55874">
    <property type="entry name" value="ATPase domain of HSP90 chaperone/DNA topoisomerase II/histidine kinase"/>
    <property type="match status" value="1"/>
</dbReference>
<dbReference type="InterPro" id="IPR036890">
    <property type="entry name" value="HATPase_C_sf"/>
</dbReference>
<dbReference type="InterPro" id="IPR003594">
    <property type="entry name" value="HATPase_dom"/>
</dbReference>
<evidence type="ECO:0000256" key="9">
    <source>
        <dbReference type="SAM" id="Coils"/>
    </source>
</evidence>
<accession>A0A2N6JYY7</accession>
<comment type="caution">
    <text evidence="13">The sequence shown here is derived from an EMBL/GenBank/DDBJ whole genome shotgun (WGS) entry which is preliminary data.</text>
</comment>
<dbReference type="EC" id="2.7.13.3" evidence="3"/>
<dbReference type="FunFam" id="3.30.565.10:FF:000010">
    <property type="entry name" value="Sensor histidine kinase RcsC"/>
    <property type="match status" value="1"/>
</dbReference>
<name>A0A2N6JYY7_FISMU</name>
<dbReference type="InterPro" id="IPR004358">
    <property type="entry name" value="Sig_transdc_His_kin-like_C"/>
</dbReference>
<dbReference type="InterPro" id="IPR001610">
    <property type="entry name" value="PAC"/>
</dbReference>
<evidence type="ECO:0000256" key="2">
    <source>
        <dbReference type="ARBA" id="ARBA00006402"/>
    </source>
</evidence>
<keyword evidence="5" id="KW-0808">Transferase</keyword>
<dbReference type="GO" id="GO:0009927">
    <property type="term" value="F:histidine phosphotransfer kinase activity"/>
    <property type="evidence" value="ECO:0007669"/>
    <property type="project" value="TreeGrafter"/>
</dbReference>
<dbReference type="InterPro" id="IPR005467">
    <property type="entry name" value="His_kinase_dom"/>
</dbReference>
<dbReference type="Gene3D" id="3.30.450.20">
    <property type="entry name" value="PAS domain"/>
    <property type="match status" value="1"/>
</dbReference>
<evidence type="ECO:0000259" key="11">
    <source>
        <dbReference type="PROSITE" id="PS50112"/>
    </source>
</evidence>
<evidence type="ECO:0000256" key="4">
    <source>
        <dbReference type="ARBA" id="ARBA00022553"/>
    </source>
</evidence>
<keyword evidence="9" id="KW-0175">Coiled coil</keyword>
<dbReference type="Pfam" id="PF02518">
    <property type="entry name" value="HATPase_c"/>
    <property type="match status" value="1"/>
</dbReference>
<dbReference type="RefSeq" id="WP_016869441.1">
    <property type="nucleotide sequence ID" value="NZ_CAWNVR010000592.1"/>
</dbReference>
<dbReference type="SUPFAM" id="SSF55785">
    <property type="entry name" value="PYP-like sensor domain (PAS domain)"/>
    <property type="match status" value="1"/>
</dbReference>
<dbReference type="PANTHER" id="PTHR43047:SF72">
    <property type="entry name" value="OSMOSENSING HISTIDINE PROTEIN KINASE SLN1"/>
    <property type="match status" value="1"/>
</dbReference>
<dbReference type="Proteomes" id="UP000235036">
    <property type="component" value="Unassembled WGS sequence"/>
</dbReference>
<dbReference type="CDD" id="cd00082">
    <property type="entry name" value="HisKA"/>
    <property type="match status" value="1"/>
</dbReference>
<dbReference type="InterPro" id="IPR000014">
    <property type="entry name" value="PAS"/>
</dbReference>
<evidence type="ECO:0000256" key="1">
    <source>
        <dbReference type="ARBA" id="ARBA00000085"/>
    </source>
</evidence>
<feature type="domain" description="PAS" evidence="11">
    <location>
        <begin position="73"/>
        <end position="143"/>
    </location>
</feature>
<dbReference type="InterPro" id="IPR035965">
    <property type="entry name" value="PAS-like_dom_sf"/>
</dbReference>
<proteinExistence type="inferred from homology"/>
<gene>
    <name evidence="13" type="ORF">CEN44_20225</name>
</gene>
<evidence type="ECO:0000256" key="8">
    <source>
        <dbReference type="ARBA" id="ARBA00074306"/>
    </source>
</evidence>
<dbReference type="InterPro" id="IPR003661">
    <property type="entry name" value="HisK_dim/P_dom"/>
</dbReference>
<dbReference type="Pfam" id="PF00989">
    <property type="entry name" value="PAS"/>
    <property type="match status" value="1"/>
</dbReference>
<dbReference type="SMART" id="SM00388">
    <property type="entry name" value="HisKA"/>
    <property type="match status" value="1"/>
</dbReference>
<protein>
    <recommendedName>
        <fullName evidence="8">Circadian input-output histidine kinase CikA</fullName>
        <ecNumber evidence="3">2.7.13.3</ecNumber>
    </recommendedName>
</protein>
<comment type="similarity">
    <text evidence="2">In the N-terminal section; belongs to the phytochrome family.</text>
</comment>
<dbReference type="InterPro" id="IPR013767">
    <property type="entry name" value="PAS_fold"/>
</dbReference>
<dbReference type="GO" id="GO:0000155">
    <property type="term" value="F:phosphorelay sensor kinase activity"/>
    <property type="evidence" value="ECO:0007669"/>
    <property type="project" value="InterPro"/>
</dbReference>
<dbReference type="CDD" id="cd00130">
    <property type="entry name" value="PAS"/>
    <property type="match status" value="1"/>
</dbReference>
<dbReference type="AlphaFoldDB" id="A0A2N6JYY7"/>
<dbReference type="GO" id="GO:0005886">
    <property type="term" value="C:plasma membrane"/>
    <property type="evidence" value="ECO:0007669"/>
    <property type="project" value="TreeGrafter"/>
</dbReference>
<evidence type="ECO:0000256" key="3">
    <source>
        <dbReference type="ARBA" id="ARBA00012438"/>
    </source>
</evidence>
<dbReference type="PANTHER" id="PTHR43047">
    <property type="entry name" value="TWO-COMPONENT HISTIDINE PROTEIN KINASE"/>
    <property type="match status" value="1"/>
</dbReference>
<dbReference type="PROSITE" id="PS50113">
    <property type="entry name" value="PAC"/>
    <property type="match status" value="1"/>
</dbReference>
<dbReference type="Pfam" id="PF00512">
    <property type="entry name" value="HisKA"/>
    <property type="match status" value="1"/>
</dbReference>
<keyword evidence="14" id="KW-1185">Reference proteome</keyword>
<dbReference type="PROSITE" id="PS50112">
    <property type="entry name" value="PAS"/>
    <property type="match status" value="1"/>
</dbReference>
<evidence type="ECO:0000313" key="14">
    <source>
        <dbReference type="Proteomes" id="UP000235036"/>
    </source>
</evidence>
<feature type="domain" description="Histidine kinase" evidence="10">
    <location>
        <begin position="219"/>
        <end position="437"/>
    </location>
</feature>
<dbReference type="PRINTS" id="PR00344">
    <property type="entry name" value="BCTRLSENSOR"/>
</dbReference>
<evidence type="ECO:0000256" key="5">
    <source>
        <dbReference type="ARBA" id="ARBA00022679"/>
    </source>
</evidence>
<evidence type="ECO:0000259" key="10">
    <source>
        <dbReference type="PROSITE" id="PS50109"/>
    </source>
</evidence>
<reference evidence="13 14" key="1">
    <citation type="submission" date="2017-08" db="EMBL/GenBank/DDBJ databases">
        <title>Genomes of Fischerella (Mastigocladus) sp. strains.</title>
        <authorList>
            <person name="Miller S.R."/>
        </authorList>
    </citation>
    <scope>NUCLEOTIDE SEQUENCE [LARGE SCALE GENOMIC DNA]</scope>
    <source>
        <strain evidence="13 14">CCMEE 5323</strain>
    </source>
</reference>
<dbReference type="SMART" id="SM00387">
    <property type="entry name" value="HATPase_c"/>
    <property type="match status" value="1"/>
</dbReference>
<dbReference type="Gene3D" id="1.10.287.130">
    <property type="match status" value="1"/>
</dbReference>
<dbReference type="SUPFAM" id="SSF47384">
    <property type="entry name" value="Homodimeric domain of signal transducing histidine kinase"/>
    <property type="match status" value="1"/>
</dbReference>
<evidence type="ECO:0000256" key="7">
    <source>
        <dbReference type="ARBA" id="ARBA00023012"/>
    </source>
</evidence>
<dbReference type="Gene3D" id="3.30.565.10">
    <property type="entry name" value="Histidine kinase-like ATPase, C-terminal domain"/>
    <property type="match status" value="1"/>
</dbReference>
<dbReference type="GO" id="GO:0006355">
    <property type="term" value="P:regulation of DNA-templated transcription"/>
    <property type="evidence" value="ECO:0007669"/>
    <property type="project" value="InterPro"/>
</dbReference>
<sequence length="441" mass="50835">MNAYELTQQIKAVRQRADALQYHAKISPLPPSEILRDCLEELNTALEELRVAEEEVRQQNEELINIRIALEMERQRYKELFDFAPDAYLVTNIEGKILEANRAAIGLFKISQKYLQGKLLINFIPENQRRTFRSQLMRLHQIKQIQDWEIQMQTREGGEFDAAISVTTVWDREGNPKGWHWLVRDITARKKAEEQLRAMRLENLQLQEATRLKSQFLAVMSHELRTPMNAILGFSQLLLRHPYNQFPPQARNMVERILSSARRLLMLIEDILDFSKLEAGRLELNLTEFNLAELVTTTVEELHCLAQQKHLALDVYINLQNPHVINDSDRVRQILVNLLSNAIKFTDTGKVNVEVLEIQERVMLIVKDTGIGIGEADLKNIFQEFRQVNQCLTRKQGGTGLGLAIVDQLVRLMQGSITVESKLGEGSIFRVELPRVVKSPD</sequence>
<comment type="catalytic activity">
    <reaction evidence="1">
        <text>ATP + protein L-histidine = ADP + protein N-phospho-L-histidine.</text>
        <dbReference type="EC" id="2.7.13.3"/>
    </reaction>
</comment>
<evidence type="ECO:0000259" key="12">
    <source>
        <dbReference type="PROSITE" id="PS50113"/>
    </source>
</evidence>
<feature type="domain" description="PAC" evidence="12">
    <location>
        <begin position="146"/>
        <end position="198"/>
    </location>
</feature>
<dbReference type="InterPro" id="IPR036097">
    <property type="entry name" value="HisK_dim/P_sf"/>
</dbReference>
<keyword evidence="7" id="KW-0902">Two-component regulatory system</keyword>
<keyword evidence="6 13" id="KW-0418">Kinase</keyword>
<evidence type="ECO:0000256" key="6">
    <source>
        <dbReference type="ARBA" id="ARBA00022777"/>
    </source>
</evidence>
<evidence type="ECO:0000313" key="13">
    <source>
        <dbReference type="EMBL" id="PLZ86315.1"/>
    </source>
</evidence>
<dbReference type="CDD" id="cd16922">
    <property type="entry name" value="HATPase_EvgS-ArcB-TorS-like"/>
    <property type="match status" value="1"/>
</dbReference>
<dbReference type="InterPro" id="IPR000700">
    <property type="entry name" value="PAS-assoc_C"/>
</dbReference>
<feature type="coiled-coil region" evidence="9">
    <location>
        <begin position="35"/>
        <end position="73"/>
    </location>
</feature>
<dbReference type="NCBIfam" id="TIGR00229">
    <property type="entry name" value="sensory_box"/>
    <property type="match status" value="1"/>
</dbReference>
<dbReference type="SMART" id="SM00086">
    <property type="entry name" value="PAC"/>
    <property type="match status" value="1"/>
</dbReference>
<keyword evidence="4" id="KW-0597">Phosphoprotein</keyword>